<dbReference type="EMBL" id="JBFDAA010000008">
    <property type="protein sequence ID" value="KAL1130001.1"/>
    <property type="molecule type" value="Genomic_DNA"/>
</dbReference>
<evidence type="ECO:0000256" key="5">
    <source>
        <dbReference type="ARBA" id="ARBA00012641"/>
    </source>
</evidence>
<dbReference type="Gene3D" id="3.90.550.10">
    <property type="entry name" value="Spore Coat Polysaccharide Biosynthesis Protein SpsA, Chain A"/>
    <property type="match status" value="1"/>
</dbReference>
<sequence length="251" mass="28723">MRIIPPLYIITPTYRRPEQIAELTRLAQTLMHVQNVHWLVIEDAKEKTPHVTELLSRTGISFEHLLAPMPESYKLRKGSKPRGVSNRNRGLEWLRENATSGVFYFADDDNTYDIKIFEEMRSTEKVSMWPVGLCTKTGLSTPILKNGSFSGFFDGWIAGRKFPVDMAGFAVSVKFLLERPRAAMPYKPGFEEDGFLKSLAPFEPKQIEFKAQNCTKILVWHTQTRKNEPALAIDTAKYGNTNLIMLRQQIV</sequence>
<dbReference type="InterPro" id="IPR029044">
    <property type="entry name" value="Nucleotide-diphossugar_trans"/>
</dbReference>
<evidence type="ECO:0000256" key="16">
    <source>
        <dbReference type="PIRSR" id="PIRSR605027-1"/>
    </source>
</evidence>
<evidence type="ECO:0000256" key="19">
    <source>
        <dbReference type="RuleBase" id="RU363127"/>
    </source>
</evidence>
<proteinExistence type="inferred from homology"/>
<evidence type="ECO:0000313" key="21">
    <source>
        <dbReference type="Proteomes" id="UP001558652"/>
    </source>
</evidence>
<dbReference type="GO" id="GO:0000139">
    <property type="term" value="C:Golgi membrane"/>
    <property type="evidence" value="ECO:0007669"/>
    <property type="project" value="UniProtKB-SubCell"/>
</dbReference>
<dbReference type="GO" id="GO:0015018">
    <property type="term" value="F:galactosylgalactosylxylosylprotein 3-beta-glucuronosyltransferase activity"/>
    <property type="evidence" value="ECO:0007669"/>
    <property type="project" value="UniProtKB-UniRule"/>
</dbReference>
<keyword evidence="6 19" id="KW-0808">Transferase</keyword>
<dbReference type="PANTHER" id="PTHR10896:SF50">
    <property type="entry name" value="GALACTOSYLGALACTOSYLXYLOSYLPROTEIN 3-BETA-GLUCURONOSYLTRANSFERASE P"/>
    <property type="match status" value="1"/>
</dbReference>
<keyword evidence="8 17" id="KW-0479">Metal-binding</keyword>
<evidence type="ECO:0000256" key="18">
    <source>
        <dbReference type="PIRSR" id="PIRSR605027-6"/>
    </source>
</evidence>
<protein>
    <recommendedName>
        <fullName evidence="5 19">Galactosylgalactosylxylosylprotein 3-beta-glucuronosyltransferase</fullName>
        <ecNumber evidence="5 19">2.4.1.135</ecNumber>
    </recommendedName>
</protein>
<evidence type="ECO:0000256" key="4">
    <source>
        <dbReference type="ARBA" id="ARBA00007706"/>
    </source>
</evidence>
<reference evidence="20 21" key="1">
    <citation type="submission" date="2024-07" db="EMBL/GenBank/DDBJ databases">
        <title>Chromosome-level genome assembly of the water stick insect Ranatra chinensis (Heteroptera: Nepidae).</title>
        <authorList>
            <person name="Liu X."/>
        </authorList>
    </citation>
    <scope>NUCLEOTIDE SEQUENCE [LARGE SCALE GENOMIC DNA]</scope>
    <source>
        <strain evidence="20">Cailab_2021Rc</strain>
        <tissue evidence="20">Muscle</tissue>
    </source>
</reference>
<dbReference type="AlphaFoldDB" id="A0ABD0YFB8"/>
<evidence type="ECO:0000256" key="9">
    <source>
        <dbReference type="ARBA" id="ARBA00022968"/>
    </source>
</evidence>
<evidence type="ECO:0000256" key="2">
    <source>
        <dbReference type="ARBA" id="ARBA00004323"/>
    </source>
</evidence>
<evidence type="ECO:0000256" key="12">
    <source>
        <dbReference type="ARBA" id="ARBA00023136"/>
    </source>
</evidence>
<dbReference type="FunFam" id="3.90.550.10:FF:000044">
    <property type="entry name" value="Galactosylgalactosylxylosylprotein 3-beta-glucuronosyltransferase"/>
    <property type="match status" value="1"/>
</dbReference>
<dbReference type="GO" id="GO:0046872">
    <property type="term" value="F:metal ion binding"/>
    <property type="evidence" value="ECO:0007669"/>
    <property type="project" value="UniProtKB-KW"/>
</dbReference>
<keyword evidence="9 19" id="KW-0735">Signal-anchor</keyword>
<keyword evidence="12" id="KW-0472">Membrane</keyword>
<organism evidence="20 21">
    <name type="scientific">Ranatra chinensis</name>
    <dbReference type="NCBI Taxonomy" id="642074"/>
    <lineage>
        <taxon>Eukaryota</taxon>
        <taxon>Metazoa</taxon>
        <taxon>Ecdysozoa</taxon>
        <taxon>Arthropoda</taxon>
        <taxon>Hexapoda</taxon>
        <taxon>Insecta</taxon>
        <taxon>Pterygota</taxon>
        <taxon>Neoptera</taxon>
        <taxon>Paraneoptera</taxon>
        <taxon>Hemiptera</taxon>
        <taxon>Heteroptera</taxon>
        <taxon>Panheteroptera</taxon>
        <taxon>Nepomorpha</taxon>
        <taxon>Nepidae</taxon>
        <taxon>Ranatrinae</taxon>
        <taxon>Ranatra</taxon>
    </lineage>
</organism>
<evidence type="ECO:0000256" key="15">
    <source>
        <dbReference type="ARBA" id="ARBA00047979"/>
    </source>
</evidence>
<dbReference type="Proteomes" id="UP001558652">
    <property type="component" value="Unassembled WGS sequence"/>
</dbReference>
<evidence type="ECO:0000256" key="14">
    <source>
        <dbReference type="ARBA" id="ARBA00023211"/>
    </source>
</evidence>
<keyword evidence="7" id="KW-0812">Transmembrane</keyword>
<evidence type="ECO:0000313" key="20">
    <source>
        <dbReference type="EMBL" id="KAL1130001.1"/>
    </source>
</evidence>
<keyword evidence="11 19" id="KW-0333">Golgi apparatus</keyword>
<dbReference type="Pfam" id="PF03360">
    <property type="entry name" value="Glyco_transf_43"/>
    <property type="match status" value="1"/>
</dbReference>
<keyword evidence="21" id="KW-1185">Reference proteome</keyword>
<comment type="cofactor">
    <cofactor evidence="1 17 19">
        <name>Mn(2+)</name>
        <dbReference type="ChEBI" id="CHEBI:29035"/>
    </cofactor>
</comment>
<evidence type="ECO:0000256" key="13">
    <source>
        <dbReference type="ARBA" id="ARBA00023180"/>
    </source>
</evidence>
<accession>A0ABD0YFB8</accession>
<keyword evidence="10" id="KW-1133">Transmembrane helix</keyword>
<comment type="caution">
    <text evidence="20">The sequence shown here is derived from an EMBL/GenBank/DDBJ whole genome shotgun (WGS) entry which is preliminary data.</text>
</comment>
<comment type="catalytic activity">
    <reaction evidence="15 19">
        <text>3-O-(beta-D-galactosyl-(1-&gt;3)-beta-D-galactosyl-(1-&gt;4)-beta-D-xylosyl)-L-seryl-[protein] + UDP-alpha-D-glucuronate = 3-O-(beta-D-GlcA-(1-&gt;3)-beta-D-Gal-(1-&gt;3)-beta-D-Gal-(1-&gt;4)-beta-D-Xyl)-L-seryl-[protein] + UDP + H(+)</text>
        <dbReference type="Rhea" id="RHEA:24168"/>
        <dbReference type="Rhea" id="RHEA-COMP:12571"/>
        <dbReference type="Rhea" id="RHEA-COMP:12573"/>
        <dbReference type="ChEBI" id="CHEBI:15378"/>
        <dbReference type="ChEBI" id="CHEBI:58052"/>
        <dbReference type="ChEBI" id="CHEBI:58223"/>
        <dbReference type="ChEBI" id="CHEBI:132090"/>
        <dbReference type="ChEBI" id="CHEBI:132093"/>
        <dbReference type="EC" id="2.4.1.135"/>
    </reaction>
</comment>
<dbReference type="PANTHER" id="PTHR10896">
    <property type="entry name" value="GALACTOSYLGALACTOSYLXYLOSYLPROTEIN 3-BETA-GLUCURONOSYLTRANSFERASE BETA-1,3-GLUCURONYLTRANSFERASE"/>
    <property type="match status" value="1"/>
</dbReference>
<comment type="subcellular location">
    <subcellularLocation>
        <location evidence="2 19">Golgi apparatus membrane</location>
        <topology evidence="2 19">Single-pass type II membrane protein</topology>
    </subcellularLocation>
</comment>
<evidence type="ECO:0000256" key="10">
    <source>
        <dbReference type="ARBA" id="ARBA00022989"/>
    </source>
</evidence>
<keyword evidence="14 17" id="KW-0464">Manganese</keyword>
<evidence type="ECO:0000256" key="3">
    <source>
        <dbReference type="ARBA" id="ARBA00004922"/>
    </source>
</evidence>
<comment type="similarity">
    <text evidence="4 19">Belongs to the glycosyltransferase 43 family.</text>
</comment>
<evidence type="ECO:0000256" key="7">
    <source>
        <dbReference type="ARBA" id="ARBA00022692"/>
    </source>
</evidence>
<dbReference type="EC" id="2.4.1.135" evidence="5 19"/>
<feature type="glycosylation site" description="N-linked (GlcNAc...) asparagine" evidence="18">
    <location>
        <position position="213"/>
    </location>
</feature>
<dbReference type="SUPFAM" id="SSF53448">
    <property type="entry name" value="Nucleotide-diphospho-sugar transferases"/>
    <property type="match status" value="1"/>
</dbReference>
<comment type="pathway">
    <text evidence="3 19">Protein modification; protein glycosylation.</text>
</comment>
<evidence type="ECO:0000256" key="1">
    <source>
        <dbReference type="ARBA" id="ARBA00001936"/>
    </source>
</evidence>
<keyword evidence="13 18" id="KW-0325">Glycoprotein</keyword>
<feature type="binding site" evidence="17">
    <location>
        <position position="109"/>
    </location>
    <ligand>
        <name>Mn(2+)</name>
        <dbReference type="ChEBI" id="CHEBI:29035"/>
    </ligand>
</feature>
<evidence type="ECO:0000256" key="8">
    <source>
        <dbReference type="ARBA" id="ARBA00022723"/>
    </source>
</evidence>
<evidence type="ECO:0000256" key="17">
    <source>
        <dbReference type="PIRSR" id="PIRSR605027-3"/>
    </source>
</evidence>
<dbReference type="InterPro" id="IPR005027">
    <property type="entry name" value="Glyco_trans_43"/>
</dbReference>
<name>A0ABD0YFB8_9HEMI</name>
<gene>
    <name evidence="20" type="ORF">AAG570_012944</name>
</gene>
<evidence type="ECO:0000256" key="11">
    <source>
        <dbReference type="ARBA" id="ARBA00023034"/>
    </source>
</evidence>
<feature type="active site" description="Proton donor/acceptor" evidence="16">
    <location>
        <position position="192"/>
    </location>
</feature>
<evidence type="ECO:0000256" key="6">
    <source>
        <dbReference type="ARBA" id="ARBA00022679"/>
    </source>
</evidence>
<dbReference type="CDD" id="cd00218">
    <property type="entry name" value="GlcAT-I"/>
    <property type="match status" value="1"/>
</dbReference>